<accession>A0A1C3H233</accession>
<keyword evidence="1" id="KW-0472">Membrane</keyword>
<feature type="transmembrane region" description="Helical" evidence="1">
    <location>
        <begin position="185"/>
        <end position="204"/>
    </location>
</feature>
<feature type="transmembrane region" description="Helical" evidence="1">
    <location>
        <begin position="142"/>
        <end position="165"/>
    </location>
</feature>
<evidence type="ECO:0000313" key="2">
    <source>
        <dbReference type="EMBL" id="SAM57467.1"/>
    </source>
</evidence>
<dbReference type="NCBIfam" id="TIGR00697">
    <property type="entry name" value="queuosine precursor transporter"/>
    <property type="match status" value="1"/>
</dbReference>
<proteinExistence type="inferred from homology"/>
<keyword evidence="1" id="KW-1003">Cell membrane</keyword>
<feature type="transmembrane region" description="Helical" evidence="1">
    <location>
        <begin position="73"/>
        <end position="93"/>
    </location>
</feature>
<dbReference type="NCBIfam" id="NF008406">
    <property type="entry name" value="PRK11212.1"/>
    <property type="match status" value="1"/>
</dbReference>
<comment type="function">
    <text evidence="1">Involved in the import of queuosine (Q) precursors, required for Q precursor salvage.</text>
</comment>
<organism evidence="2 3">
    <name type="scientific">Cardiobacterium hominis</name>
    <dbReference type="NCBI Taxonomy" id="2718"/>
    <lineage>
        <taxon>Bacteria</taxon>
        <taxon>Pseudomonadati</taxon>
        <taxon>Pseudomonadota</taxon>
        <taxon>Gammaproteobacteria</taxon>
        <taxon>Cardiobacteriales</taxon>
        <taxon>Cardiobacteriaceae</taxon>
        <taxon>Cardiobacterium</taxon>
    </lineage>
</organism>
<evidence type="ECO:0000313" key="3">
    <source>
        <dbReference type="Proteomes" id="UP000190837"/>
    </source>
</evidence>
<dbReference type="GO" id="GO:0005886">
    <property type="term" value="C:plasma membrane"/>
    <property type="evidence" value="ECO:0007669"/>
    <property type="project" value="UniProtKB-SubCell"/>
</dbReference>
<keyword evidence="1" id="KW-0813">Transport</keyword>
<reference evidence="3" key="1">
    <citation type="submission" date="2016-04" db="EMBL/GenBank/DDBJ databases">
        <authorList>
            <person name="Tagini F."/>
        </authorList>
    </citation>
    <scope>NUCLEOTIDE SEQUENCE [LARGE SCALE GENOMIC DNA]</scope>
    <source>
        <strain evidence="3">CHUV0807</strain>
    </source>
</reference>
<dbReference type="AlphaFoldDB" id="A0A1C3H233"/>
<dbReference type="RefSeq" id="WP_079539113.1">
    <property type="nucleotide sequence ID" value="NZ_CP171111.1"/>
</dbReference>
<comment type="similarity">
    <text evidence="1">Belongs to the vitamin uptake transporter (VUT/ECF) (TC 2.A.88) family. Q precursor transporter subfamily.</text>
</comment>
<keyword evidence="1" id="KW-1133">Transmembrane helix</keyword>
<keyword evidence="1" id="KW-0997">Cell inner membrane</keyword>
<dbReference type="Pfam" id="PF02592">
    <property type="entry name" value="Vut_1"/>
    <property type="match status" value="1"/>
</dbReference>
<dbReference type="Proteomes" id="UP000190837">
    <property type="component" value="Unassembled WGS sequence"/>
</dbReference>
<name>A0A1C3H233_9GAMM</name>
<protein>
    <recommendedName>
        <fullName evidence="1">Probable queuosine precursor transporter</fullName>
        <shortName evidence="1">Q precursor transporter</shortName>
    </recommendedName>
</protein>
<dbReference type="InterPro" id="IPR003744">
    <property type="entry name" value="YhhQ"/>
</dbReference>
<keyword evidence="1" id="KW-0812">Transmembrane</keyword>
<dbReference type="PANTHER" id="PTHR34300:SF1">
    <property type="entry name" value="QUEUOSINE PRECURSOR TRANSPORTER"/>
    <property type="match status" value="1"/>
</dbReference>
<comment type="subcellular location">
    <subcellularLocation>
        <location evidence="1">Cell inner membrane</location>
        <topology evidence="1">Multi-pass membrane protein</topology>
    </subcellularLocation>
</comment>
<dbReference type="HAMAP" id="MF_02088">
    <property type="entry name" value="Q_prec_transport"/>
    <property type="match status" value="1"/>
</dbReference>
<feature type="transmembrane region" description="Helical" evidence="1">
    <location>
        <begin position="45"/>
        <end position="66"/>
    </location>
</feature>
<sequence>MQAFHFTAAERRKALVWLVFWHTFVIAASNILVQIPFQIGELHTTWGAFSFPFIFLTTDLTVRIFGAALARKIIFCVMIPALLLSYLISVMFQDGHFVGFGGVWPLDIFVARIALASFIAYLVGQLLDITVFNYLRQNAKWWVAPSASTVLGNIIDTILFFSIAFYQSPDPFMAEHWQQLAMTDYAWKITASGLFFLPAYGVLLRYLTKRLTTLPDGEQPAPVNAA</sequence>
<dbReference type="EMBL" id="FKLO01000016">
    <property type="protein sequence ID" value="SAM57467.1"/>
    <property type="molecule type" value="Genomic_DNA"/>
</dbReference>
<dbReference type="PANTHER" id="PTHR34300">
    <property type="entry name" value="QUEUOSINE PRECURSOR TRANSPORTER-RELATED"/>
    <property type="match status" value="1"/>
</dbReference>
<dbReference type="GO" id="GO:0022857">
    <property type="term" value="F:transmembrane transporter activity"/>
    <property type="evidence" value="ECO:0007669"/>
    <property type="project" value="UniProtKB-UniRule"/>
</dbReference>
<gene>
    <name evidence="2" type="ORF">CHUV0807_0295</name>
</gene>
<feature type="transmembrane region" description="Helical" evidence="1">
    <location>
        <begin position="14"/>
        <end position="33"/>
    </location>
</feature>
<evidence type="ECO:0000256" key="1">
    <source>
        <dbReference type="HAMAP-Rule" id="MF_02088"/>
    </source>
</evidence>
<feature type="transmembrane region" description="Helical" evidence="1">
    <location>
        <begin position="113"/>
        <end position="135"/>
    </location>
</feature>